<organism evidence="3 4">
    <name type="scientific">Leifsonia tongyongensis</name>
    <dbReference type="NCBI Taxonomy" id="1268043"/>
    <lineage>
        <taxon>Bacteria</taxon>
        <taxon>Bacillati</taxon>
        <taxon>Actinomycetota</taxon>
        <taxon>Actinomycetes</taxon>
        <taxon>Micrococcales</taxon>
        <taxon>Microbacteriaceae</taxon>
        <taxon>Leifsonia</taxon>
    </lineage>
</organism>
<evidence type="ECO:0000313" key="4">
    <source>
        <dbReference type="Proteomes" id="UP000474967"/>
    </source>
</evidence>
<dbReference type="PANTHER" id="PTHR33542:SF5">
    <property type="entry name" value="FERROCHELATASE CHE1"/>
    <property type="match status" value="1"/>
</dbReference>
<dbReference type="SUPFAM" id="SSF53800">
    <property type="entry name" value="Chelatase"/>
    <property type="match status" value="1"/>
</dbReference>
<comment type="caution">
    <text evidence="3">The sequence shown here is derived from an EMBL/GenBank/DDBJ whole genome shotgun (WGS) entry which is preliminary data.</text>
</comment>
<evidence type="ECO:0000256" key="1">
    <source>
        <dbReference type="ARBA" id="ARBA00022723"/>
    </source>
</evidence>
<accession>A0A6L9XT36</accession>
<dbReference type="CDD" id="cd03416">
    <property type="entry name" value="CbiX_SirB_N"/>
    <property type="match status" value="1"/>
</dbReference>
<dbReference type="GO" id="GO:0046872">
    <property type="term" value="F:metal ion binding"/>
    <property type="evidence" value="ECO:0007669"/>
    <property type="project" value="UniProtKB-KW"/>
</dbReference>
<dbReference type="Pfam" id="PF01903">
    <property type="entry name" value="CbiX"/>
    <property type="match status" value="2"/>
</dbReference>
<keyword evidence="4" id="KW-1185">Reference proteome</keyword>
<evidence type="ECO:0000313" key="3">
    <source>
        <dbReference type="EMBL" id="NEN04571.1"/>
    </source>
</evidence>
<dbReference type="RefSeq" id="WP_163287677.1">
    <property type="nucleotide sequence ID" value="NZ_JAAGWY010000001.1"/>
</dbReference>
<dbReference type="PANTHER" id="PTHR33542">
    <property type="entry name" value="SIROHYDROCHLORIN FERROCHELATASE, CHLOROPLASTIC"/>
    <property type="match status" value="1"/>
</dbReference>
<sequence length="241" mass="24638">MTSAGPVLVLPSHGTGDPSGQRAIRALVDAVTERVDAPVLDCFVDVQQPDVPTTLTTAPGTAPLVIVPLLLSTGYHVRVDIAEAALSVAPRPTAVAPALGPDDRLVDLLALRLREAGSDDTDHVVLAAAGSSDPDAVADCATVAAALGDRLKAEVTVGFLASAEPRLDEAISAARDAHPESRVAVATYLLAPGYFARLAAVADADLVTAPLLRADEAPPAGLVDLVIDRYTQAVQTLAVPA</sequence>
<dbReference type="AlphaFoldDB" id="A0A6L9XT36"/>
<dbReference type="Gene3D" id="3.40.50.1400">
    <property type="match status" value="2"/>
</dbReference>
<keyword evidence="1" id="KW-0479">Metal-binding</keyword>
<protein>
    <submittedName>
        <fullName evidence="3">Cobalamin biosynthesis protein CbiX</fullName>
    </submittedName>
</protein>
<reference evidence="3 4" key="1">
    <citation type="journal article" date="2014" name="J. Microbiol.">
        <title>Diaminobutyricibacter tongyongensis gen. nov., sp. nov. and Homoserinibacter gongjuensis gen. nov., sp. nov. belong to the family Microbacteriaceae.</title>
        <authorList>
            <person name="Kim S.J."/>
            <person name="Ahn J.H."/>
            <person name="Weon H.Y."/>
            <person name="Hamada M."/>
            <person name="Suzuki K."/>
            <person name="Kwon S.W."/>
        </authorList>
    </citation>
    <scope>NUCLEOTIDE SEQUENCE [LARGE SCALE GENOMIC DNA]</scope>
    <source>
        <strain evidence="3 4">NBRC 108724</strain>
    </source>
</reference>
<name>A0A6L9XT36_9MICO</name>
<dbReference type="InterPro" id="IPR050963">
    <property type="entry name" value="Sirohydro_Cobaltochel/CbiX"/>
</dbReference>
<gene>
    <name evidence="3" type="ORF">G3T36_01670</name>
</gene>
<dbReference type="GO" id="GO:0016829">
    <property type="term" value="F:lyase activity"/>
    <property type="evidence" value="ECO:0007669"/>
    <property type="project" value="UniProtKB-KW"/>
</dbReference>
<proteinExistence type="predicted"/>
<dbReference type="InterPro" id="IPR002762">
    <property type="entry name" value="CbiX-like"/>
</dbReference>
<keyword evidence="2" id="KW-0456">Lyase</keyword>
<dbReference type="Proteomes" id="UP000474967">
    <property type="component" value="Unassembled WGS sequence"/>
</dbReference>
<evidence type="ECO:0000256" key="2">
    <source>
        <dbReference type="ARBA" id="ARBA00023239"/>
    </source>
</evidence>
<dbReference type="EMBL" id="JAAGWY010000001">
    <property type="protein sequence ID" value="NEN04571.1"/>
    <property type="molecule type" value="Genomic_DNA"/>
</dbReference>